<dbReference type="RefSeq" id="WP_184166538.1">
    <property type="nucleotide sequence ID" value="NZ_JACHLD010000007.1"/>
</dbReference>
<dbReference type="AlphaFoldDB" id="A0A7W7J1J1"/>
<evidence type="ECO:0000313" key="3">
    <source>
        <dbReference type="Proteomes" id="UP000561681"/>
    </source>
</evidence>
<name>A0A7W7J1J1_9FLAO</name>
<dbReference type="Proteomes" id="UP000561681">
    <property type="component" value="Unassembled WGS sequence"/>
</dbReference>
<keyword evidence="1" id="KW-0812">Transmembrane</keyword>
<dbReference type="EMBL" id="JACHLD010000007">
    <property type="protein sequence ID" value="MBB4804072.1"/>
    <property type="molecule type" value="Genomic_DNA"/>
</dbReference>
<comment type="caution">
    <text evidence="2">The sequence shown here is derived from an EMBL/GenBank/DDBJ whole genome shotgun (WGS) entry which is preliminary data.</text>
</comment>
<gene>
    <name evidence="2" type="ORF">HNP37_004152</name>
</gene>
<keyword evidence="1" id="KW-0472">Membrane</keyword>
<keyword evidence="3" id="KW-1185">Reference proteome</keyword>
<feature type="transmembrane region" description="Helical" evidence="1">
    <location>
        <begin position="227"/>
        <end position="246"/>
    </location>
</feature>
<keyword evidence="1" id="KW-1133">Transmembrane helix</keyword>
<evidence type="ECO:0000313" key="2">
    <source>
        <dbReference type="EMBL" id="MBB4804072.1"/>
    </source>
</evidence>
<feature type="transmembrane region" description="Helical" evidence="1">
    <location>
        <begin position="54"/>
        <end position="72"/>
    </location>
</feature>
<protein>
    <submittedName>
        <fullName evidence="2">Ca2+/Na+ antiporter</fullName>
    </submittedName>
</protein>
<feature type="transmembrane region" description="Helical" evidence="1">
    <location>
        <begin position="21"/>
        <end position="48"/>
    </location>
</feature>
<organism evidence="2 3">
    <name type="scientific">Flavobacterium nitrogenifigens</name>
    <dbReference type="NCBI Taxonomy" id="1617283"/>
    <lineage>
        <taxon>Bacteria</taxon>
        <taxon>Pseudomonadati</taxon>
        <taxon>Bacteroidota</taxon>
        <taxon>Flavobacteriia</taxon>
        <taxon>Flavobacteriales</taxon>
        <taxon>Flavobacteriaceae</taxon>
        <taxon>Flavobacterium</taxon>
    </lineage>
</organism>
<reference evidence="2 3" key="1">
    <citation type="submission" date="2020-08" db="EMBL/GenBank/DDBJ databases">
        <title>Functional genomics of gut bacteria from endangered species of beetles.</title>
        <authorList>
            <person name="Carlos-Shanley C."/>
        </authorList>
    </citation>
    <scope>NUCLEOTIDE SEQUENCE [LARGE SCALE GENOMIC DNA]</scope>
    <source>
        <strain evidence="2 3">S00142</strain>
    </source>
</reference>
<evidence type="ECO:0000256" key="1">
    <source>
        <dbReference type="SAM" id="Phobius"/>
    </source>
</evidence>
<proteinExistence type="predicted"/>
<sequence length="247" mass="28645">MINEKSNLPPFESVESKSSKIYNYGYGILIGFTFIFIVLILFALPFLVGFDKNVLIISFLLFLTIVLIVLYLKKTMKHTTTIIDNLGIHYINRFNNKVIQVILWDNFQKVEDFKGEIVGVSSSSDADLLKCDVFSKMIGRGKYSHQAFFWFILDNNKVEAHKETFSGNHIFSMIYSNKLELVRGLLLGLAHFRPDLKIHSKAFSLYYINPDNFEVDYEKRREDLNSATFIMILVVIVVVFVMLFVFF</sequence>
<accession>A0A7W7J1J1</accession>